<dbReference type="Pfam" id="PF01494">
    <property type="entry name" value="FAD_binding_3"/>
    <property type="match status" value="1"/>
</dbReference>
<evidence type="ECO:0000313" key="5">
    <source>
        <dbReference type="EMBL" id="GAA5059718.1"/>
    </source>
</evidence>
<dbReference type="PRINTS" id="PR00420">
    <property type="entry name" value="RNGMNOXGNASE"/>
</dbReference>
<gene>
    <name evidence="5" type="ORF">GCM10023318_40530</name>
</gene>
<dbReference type="Gene3D" id="3.50.50.60">
    <property type="entry name" value="FAD/NAD(P)-binding domain"/>
    <property type="match status" value="1"/>
</dbReference>
<evidence type="ECO:0000259" key="4">
    <source>
        <dbReference type="Pfam" id="PF01494"/>
    </source>
</evidence>
<organism evidence="5 6">
    <name type="scientific">Nocardia callitridis</name>
    <dbReference type="NCBI Taxonomy" id="648753"/>
    <lineage>
        <taxon>Bacteria</taxon>
        <taxon>Bacillati</taxon>
        <taxon>Actinomycetota</taxon>
        <taxon>Actinomycetes</taxon>
        <taxon>Mycobacteriales</taxon>
        <taxon>Nocardiaceae</taxon>
        <taxon>Nocardia</taxon>
    </lineage>
</organism>
<keyword evidence="6" id="KW-1185">Reference proteome</keyword>
<dbReference type="InterPro" id="IPR036188">
    <property type="entry name" value="FAD/NAD-bd_sf"/>
</dbReference>
<keyword evidence="2" id="KW-0285">Flavoprotein</keyword>
<dbReference type="GO" id="GO:0004497">
    <property type="term" value="F:monooxygenase activity"/>
    <property type="evidence" value="ECO:0007669"/>
    <property type="project" value="UniProtKB-KW"/>
</dbReference>
<comment type="caution">
    <text evidence="5">The sequence shown here is derived from an EMBL/GenBank/DDBJ whole genome shotgun (WGS) entry which is preliminary data.</text>
</comment>
<proteinExistence type="predicted"/>
<evidence type="ECO:0000256" key="2">
    <source>
        <dbReference type="ARBA" id="ARBA00022630"/>
    </source>
</evidence>
<dbReference type="Gene3D" id="3.40.30.120">
    <property type="match status" value="1"/>
</dbReference>
<dbReference type="Pfam" id="PF21274">
    <property type="entry name" value="Rng_hyd_C"/>
    <property type="match status" value="1"/>
</dbReference>
<feature type="domain" description="FAD-binding" evidence="4">
    <location>
        <begin position="6"/>
        <end position="336"/>
    </location>
</feature>
<dbReference type="InterPro" id="IPR050641">
    <property type="entry name" value="RIFMO-like"/>
</dbReference>
<dbReference type="PANTHER" id="PTHR43004">
    <property type="entry name" value="TRK SYSTEM POTASSIUM UPTAKE PROTEIN"/>
    <property type="match status" value="1"/>
</dbReference>
<sequence length="504" mass="55214">MDMETTDVVIAGAGPTGLMLAYELRTAGIRVTLLDRLPGRTGESRAGGIHARTMEVLDQRGLLDRIHERGNPLPAGHFGGLRMDFSDLATRRPYALTVLQSVLEAELESSVTELGVDVAWSSPVVAVEQDTDGVEVTVEQPHGTRRIRAAYLVGCDGGRSTVRKLVGIGFDGTDATMTGMLADVELADPPTDRIFAQRNGPGDFSAIQFQPGWYRLLVQRHDLVLDRNTELTFAAFRDHFTEVAGTDFGMHSPRWVSHFGDAARQADRYREGRVFLAGDAAHIHFPAGGQGLNLGVQDAVNLGWKLAAALRADAADALLESYAAERYPVATRVLHNTRAQTALMRPGVHTDALRDTMRELLEVDQVRHHLGLMVTALDIRYPTESEHPLAGRRVPDADLSTDEGDTTVHALLRHARPVLLVLGDTDAPSVRGWTDRLDVRHAETETEHWTIPDLGDIPQPRAVLIRPDGYVAWATNDEVTTDLTDLLTRWFGPAATAVRDRAIA</sequence>
<evidence type="ECO:0000256" key="1">
    <source>
        <dbReference type="ARBA" id="ARBA00001974"/>
    </source>
</evidence>
<dbReference type="EMBL" id="BAABJM010000003">
    <property type="protein sequence ID" value="GAA5059718.1"/>
    <property type="molecule type" value="Genomic_DNA"/>
</dbReference>
<evidence type="ECO:0000256" key="3">
    <source>
        <dbReference type="ARBA" id="ARBA00022827"/>
    </source>
</evidence>
<dbReference type="SUPFAM" id="SSF51905">
    <property type="entry name" value="FAD/NAD(P)-binding domain"/>
    <property type="match status" value="1"/>
</dbReference>
<dbReference type="Gene3D" id="3.30.70.2450">
    <property type="match status" value="1"/>
</dbReference>
<reference evidence="6" key="1">
    <citation type="journal article" date="2019" name="Int. J. Syst. Evol. Microbiol.">
        <title>The Global Catalogue of Microorganisms (GCM) 10K type strain sequencing project: providing services to taxonomists for standard genome sequencing and annotation.</title>
        <authorList>
            <consortium name="The Broad Institute Genomics Platform"/>
            <consortium name="The Broad Institute Genome Sequencing Center for Infectious Disease"/>
            <person name="Wu L."/>
            <person name="Ma J."/>
        </authorList>
    </citation>
    <scope>NUCLEOTIDE SEQUENCE [LARGE SCALE GENOMIC DNA]</scope>
    <source>
        <strain evidence="6">JCM 18298</strain>
    </source>
</reference>
<evidence type="ECO:0000313" key="6">
    <source>
        <dbReference type="Proteomes" id="UP001500603"/>
    </source>
</evidence>
<dbReference type="PANTHER" id="PTHR43004:SF19">
    <property type="entry name" value="BINDING MONOOXYGENASE, PUTATIVE (JCVI)-RELATED"/>
    <property type="match status" value="1"/>
</dbReference>
<protein>
    <submittedName>
        <fullName evidence="5">FAD-dependent monooxygenase</fullName>
    </submittedName>
</protein>
<comment type="cofactor">
    <cofactor evidence="1">
        <name>FAD</name>
        <dbReference type="ChEBI" id="CHEBI:57692"/>
    </cofactor>
</comment>
<dbReference type="Proteomes" id="UP001500603">
    <property type="component" value="Unassembled WGS sequence"/>
</dbReference>
<accession>A0ABP9KLX0</accession>
<name>A0ABP9KLX0_9NOCA</name>
<keyword evidence="5" id="KW-0560">Oxidoreductase</keyword>
<keyword evidence="3" id="KW-0274">FAD</keyword>
<keyword evidence="5" id="KW-0503">Monooxygenase</keyword>
<dbReference type="InterPro" id="IPR002938">
    <property type="entry name" value="FAD-bd"/>
</dbReference>